<protein>
    <recommendedName>
        <fullName evidence="3">DUF2029 domain-containing protein</fullName>
    </recommendedName>
</protein>
<organism evidence="2">
    <name type="scientific">uncultured Thermomicrobiales bacterium</name>
    <dbReference type="NCBI Taxonomy" id="1645740"/>
    <lineage>
        <taxon>Bacteria</taxon>
        <taxon>Pseudomonadati</taxon>
        <taxon>Thermomicrobiota</taxon>
        <taxon>Thermomicrobia</taxon>
        <taxon>Thermomicrobiales</taxon>
        <taxon>environmental samples</taxon>
    </lineage>
</organism>
<evidence type="ECO:0000256" key="1">
    <source>
        <dbReference type="SAM" id="Phobius"/>
    </source>
</evidence>
<feature type="transmembrane region" description="Helical" evidence="1">
    <location>
        <begin position="90"/>
        <end position="109"/>
    </location>
</feature>
<feature type="transmembrane region" description="Helical" evidence="1">
    <location>
        <begin position="289"/>
        <end position="306"/>
    </location>
</feature>
<evidence type="ECO:0000313" key="2">
    <source>
        <dbReference type="EMBL" id="CAA9561810.1"/>
    </source>
</evidence>
<proteinExistence type="predicted"/>
<keyword evidence="1" id="KW-0812">Transmembrane</keyword>
<keyword evidence="1" id="KW-0472">Membrane</keyword>
<feature type="transmembrane region" description="Helical" evidence="1">
    <location>
        <begin position="151"/>
        <end position="168"/>
    </location>
</feature>
<sequence>MLPRAGSTTASASRSAIRSAIPNADTTTPITDPPLTAPLLALAALALGYALQLSDGHYLPEALLWLALALALVIVAVAAPAFGRGAFPPAVLTGLLGGGILGQLALFLQKPPGIYLAVDWPGEYAPFFGGLAVAAALVGVGLWDRGPLRRVWFPALLLTHFLLGAWVLERSPVPDIDVFVFQQGGSAALLRGENPYGLTFPDIYGDKPYYGPGLSDDGRVDFGFPYPPLSLFLALPGYLVAGDHRYAQLLAMVGAGALLAVARPGRIGALAAATLLFSPRAFFVIEQGWTEPFVILGLALTVACACRWPRALPLALGLLLASKQTMVFVPLVAFLLVGGLAGWRAWWGLIWRAGVVALAVSLPLALGALRGFAYSVVLLQLYQPPRADALSYAAALARAGLPAPTWLAFAAVVPALALTLRRGARTPAGFAAGVGLVYLAFFAVNKQAFCNYYFFALGALCCAVAAAQPGGSAMPAPRREISAVKGATVSRSGRPPAARKLSAHGAIAARGSVVSKM</sequence>
<evidence type="ECO:0008006" key="3">
    <source>
        <dbReference type="Google" id="ProtNLM"/>
    </source>
</evidence>
<accession>A0A6J4UX79</accession>
<feature type="transmembrane region" description="Helical" evidence="1">
    <location>
        <begin position="428"/>
        <end position="445"/>
    </location>
</feature>
<keyword evidence="1" id="KW-1133">Transmembrane helix</keyword>
<feature type="transmembrane region" description="Helical" evidence="1">
    <location>
        <begin position="327"/>
        <end position="347"/>
    </location>
</feature>
<gene>
    <name evidence="2" type="ORF">AVDCRST_MAG18-1147</name>
</gene>
<name>A0A6J4UX79_9BACT</name>
<reference evidence="2" key="1">
    <citation type="submission" date="2020-02" db="EMBL/GenBank/DDBJ databases">
        <authorList>
            <person name="Meier V. D."/>
        </authorList>
    </citation>
    <scope>NUCLEOTIDE SEQUENCE</scope>
    <source>
        <strain evidence="2">AVDCRST_MAG18</strain>
    </source>
</reference>
<dbReference type="AlphaFoldDB" id="A0A6J4UX79"/>
<feature type="transmembrane region" description="Helical" evidence="1">
    <location>
        <begin position="124"/>
        <end position="144"/>
    </location>
</feature>
<feature type="transmembrane region" description="Helical" evidence="1">
    <location>
        <begin position="35"/>
        <end position="51"/>
    </location>
</feature>
<feature type="transmembrane region" description="Helical" evidence="1">
    <location>
        <begin position="452"/>
        <end position="471"/>
    </location>
</feature>
<feature type="transmembrane region" description="Helical" evidence="1">
    <location>
        <begin position="249"/>
        <end position="277"/>
    </location>
</feature>
<feature type="transmembrane region" description="Helical" evidence="1">
    <location>
        <begin position="389"/>
        <end position="416"/>
    </location>
</feature>
<dbReference type="EMBL" id="CADCWN010000085">
    <property type="protein sequence ID" value="CAA9561810.1"/>
    <property type="molecule type" value="Genomic_DNA"/>
</dbReference>
<feature type="transmembrane region" description="Helical" evidence="1">
    <location>
        <begin position="224"/>
        <end position="242"/>
    </location>
</feature>
<feature type="transmembrane region" description="Helical" evidence="1">
    <location>
        <begin position="63"/>
        <end position="83"/>
    </location>
</feature>
<feature type="transmembrane region" description="Helical" evidence="1">
    <location>
        <begin position="353"/>
        <end position="377"/>
    </location>
</feature>